<dbReference type="AlphaFoldDB" id="A0A1E3JFG4"/>
<dbReference type="RefSeq" id="XP_019032649.1">
    <property type="nucleotide sequence ID" value="XM_019175546.1"/>
</dbReference>
<dbReference type="Proteomes" id="UP000094819">
    <property type="component" value="Unassembled WGS sequence"/>
</dbReference>
<evidence type="ECO:0000256" key="1">
    <source>
        <dbReference type="SAM" id="MobiDB-lite"/>
    </source>
</evidence>
<accession>A0A1E3JFG4</accession>
<feature type="region of interest" description="Disordered" evidence="1">
    <location>
        <begin position="117"/>
        <end position="165"/>
    </location>
</feature>
<gene>
    <name evidence="2" type="ORF">L198_03416</name>
</gene>
<reference evidence="2 3" key="1">
    <citation type="submission" date="2016-06" db="EMBL/GenBank/DDBJ databases">
        <title>Evolution of pathogenesis and genome organization in the Tremellales.</title>
        <authorList>
            <person name="Cuomo C."/>
            <person name="Litvintseva A."/>
            <person name="Heitman J."/>
            <person name="Chen Y."/>
            <person name="Sun S."/>
            <person name="Springer D."/>
            <person name="Dromer F."/>
            <person name="Young S."/>
            <person name="Zeng Q."/>
            <person name="Chapman S."/>
            <person name="Gujja S."/>
            <person name="Saif S."/>
            <person name="Birren B."/>
        </authorList>
    </citation>
    <scope>NUCLEOTIDE SEQUENCE [LARGE SCALE GENOMIC DNA]</scope>
    <source>
        <strain evidence="2 3">CBS 7118</strain>
    </source>
</reference>
<feature type="compositionally biased region" description="Acidic residues" evidence="1">
    <location>
        <begin position="699"/>
        <end position="710"/>
    </location>
</feature>
<feature type="compositionally biased region" description="Low complexity" evidence="1">
    <location>
        <begin position="667"/>
        <end position="685"/>
    </location>
</feature>
<feature type="compositionally biased region" description="Polar residues" evidence="1">
    <location>
        <begin position="34"/>
        <end position="48"/>
    </location>
</feature>
<dbReference type="EMBL" id="AWGH01000008">
    <property type="protein sequence ID" value="ODN99572.1"/>
    <property type="molecule type" value="Genomic_DNA"/>
</dbReference>
<feature type="region of interest" description="Disordered" evidence="1">
    <location>
        <begin position="262"/>
        <end position="286"/>
    </location>
</feature>
<keyword evidence="3" id="KW-1185">Reference proteome</keyword>
<proteinExistence type="predicted"/>
<feature type="region of interest" description="Disordered" evidence="1">
    <location>
        <begin position="663"/>
        <end position="710"/>
    </location>
</feature>
<organism evidence="2 3">
    <name type="scientific">Cryptococcus wingfieldii CBS 7118</name>
    <dbReference type="NCBI Taxonomy" id="1295528"/>
    <lineage>
        <taxon>Eukaryota</taxon>
        <taxon>Fungi</taxon>
        <taxon>Dikarya</taxon>
        <taxon>Basidiomycota</taxon>
        <taxon>Agaricomycotina</taxon>
        <taxon>Tremellomycetes</taxon>
        <taxon>Tremellales</taxon>
        <taxon>Cryptococcaceae</taxon>
        <taxon>Cryptococcus</taxon>
    </lineage>
</organism>
<feature type="compositionally biased region" description="Polar residues" evidence="1">
    <location>
        <begin position="176"/>
        <end position="188"/>
    </location>
</feature>
<protein>
    <submittedName>
        <fullName evidence="2">Uncharacterized protein</fullName>
    </submittedName>
</protein>
<dbReference type="GeneID" id="30192629"/>
<comment type="caution">
    <text evidence="2">The sequence shown here is derived from an EMBL/GenBank/DDBJ whole genome shotgun (WGS) entry which is preliminary data.</text>
</comment>
<feature type="compositionally biased region" description="Low complexity" evidence="1">
    <location>
        <begin position="404"/>
        <end position="413"/>
    </location>
</feature>
<feature type="compositionally biased region" description="Basic residues" evidence="1">
    <location>
        <begin position="323"/>
        <end position="335"/>
    </location>
</feature>
<feature type="compositionally biased region" description="Polar residues" evidence="1">
    <location>
        <begin position="1"/>
        <end position="26"/>
    </location>
</feature>
<dbReference type="OrthoDB" id="2591172at2759"/>
<feature type="compositionally biased region" description="Acidic residues" evidence="1">
    <location>
        <begin position="378"/>
        <end position="388"/>
    </location>
</feature>
<feature type="compositionally biased region" description="Polar residues" evidence="1">
    <location>
        <begin position="118"/>
        <end position="138"/>
    </location>
</feature>
<evidence type="ECO:0000313" key="2">
    <source>
        <dbReference type="EMBL" id="ODN99572.1"/>
    </source>
</evidence>
<feature type="region of interest" description="Disordered" evidence="1">
    <location>
        <begin position="1"/>
        <end position="56"/>
    </location>
</feature>
<name>A0A1E3JFG4_9TREE</name>
<sequence>MSSLVQSQSFDGDRGQAQQNLYSSPAGSPRVSRPPSQASIHVPQQPSYSPHLPAESPMPVSAYPTYRPFADGLTLPPIPMNGTGIYPNSAPMTYFPAIYDGRSSQPMIRTISHAHPMNSATEQTESSRYSSSPHSANGQLVDAPPTAGAPSGPWGQPSFSLPDDARLNSMFASNGYSMSRSTSGTSEGPETRLLTPHMDYRTSPAEADMRQVNDSLAGKKYYPQLASFTPRFDLQNHALGLGPHPQPDAFFGNKSYGAGSGAAFSLSEKRGGESEPVGETEYERDRREQIMSNKKLLDDVGLGSSLSFGSKHVSGGSSGTSTPKRKASTPVKKRLHLEGPGEYQMRASPRIRSMNRSISYANLDGGSGSDDNYGSSDPEQEQDDEEEEFRPTKRSRGGNGYRQKSASYSSNTSSKAAKPQLSLWGLLQVYSSIPHNFPLFYYTLNNDLTINSDSVPLIGSIPSNCSPVAKAETLAAFFHRGRRVLAQLDAFTTRCDRKYEGPENKWPELDYHTRIAVRDVRRKIVERCENYKYTRRDILDKHLGRGKWQPIEDGMIEWRVGMTVNDPANDLANVTLTLPTPPPDAYAQSMRQTAPPPIYTDRAIKPYPHGRRIASAAPRNVSVVMGEPDEHAYPSAAGSSAMYGYAAPPANMYGEDQVPLSVQMPGSASSAAARAASMEETANAAGWNRGAKRGRSSSEESDACSAESEE</sequence>
<feature type="region of interest" description="Disordered" evidence="1">
    <location>
        <begin position="176"/>
        <end position="195"/>
    </location>
</feature>
<evidence type="ECO:0000313" key="3">
    <source>
        <dbReference type="Proteomes" id="UP000094819"/>
    </source>
</evidence>
<feature type="region of interest" description="Disordered" evidence="1">
    <location>
        <begin position="308"/>
        <end position="413"/>
    </location>
</feature>